<reference evidence="2" key="1">
    <citation type="submission" date="2021-08" db="EMBL/GenBank/DDBJ databases">
        <title>Hoeflea bacterium WL0058 sp. nov., isolated from the sediment.</title>
        <authorList>
            <person name="Wang L."/>
            <person name="Zhang D."/>
        </authorList>
    </citation>
    <scope>NUCLEOTIDE SEQUENCE</scope>
    <source>
        <strain evidence="2">WL0058</strain>
    </source>
</reference>
<feature type="signal peptide" evidence="1">
    <location>
        <begin position="1"/>
        <end position="21"/>
    </location>
</feature>
<proteinExistence type="predicted"/>
<dbReference type="RefSeq" id="WP_220230275.1">
    <property type="nucleotide sequence ID" value="NZ_JAICBX010000004.1"/>
</dbReference>
<name>A0AAE2ZS79_9HYPH</name>
<accession>A0AAE2ZS79</accession>
<dbReference type="Proteomes" id="UP001196509">
    <property type="component" value="Unassembled WGS sequence"/>
</dbReference>
<organism evidence="2 3">
    <name type="scientific">Flavimaribacter sediminis</name>
    <dbReference type="NCBI Taxonomy" id="2865987"/>
    <lineage>
        <taxon>Bacteria</taxon>
        <taxon>Pseudomonadati</taxon>
        <taxon>Pseudomonadota</taxon>
        <taxon>Alphaproteobacteria</taxon>
        <taxon>Hyphomicrobiales</taxon>
        <taxon>Rhizobiaceae</taxon>
        <taxon>Flavimaribacter</taxon>
    </lineage>
</organism>
<evidence type="ECO:0008006" key="4">
    <source>
        <dbReference type="Google" id="ProtNLM"/>
    </source>
</evidence>
<protein>
    <recommendedName>
        <fullName evidence="4">DUF2059 domain-containing protein</fullName>
    </recommendedName>
</protein>
<evidence type="ECO:0000313" key="2">
    <source>
        <dbReference type="EMBL" id="MBW8639553.1"/>
    </source>
</evidence>
<feature type="chain" id="PRO_5041942132" description="DUF2059 domain-containing protein" evidence="1">
    <location>
        <begin position="22"/>
        <end position="281"/>
    </location>
</feature>
<evidence type="ECO:0000256" key="1">
    <source>
        <dbReference type="SAM" id="SignalP"/>
    </source>
</evidence>
<dbReference type="AlphaFoldDB" id="A0AAE2ZS79"/>
<dbReference type="EMBL" id="JAICBX010000004">
    <property type="protein sequence ID" value="MBW8639553.1"/>
    <property type="molecule type" value="Genomic_DNA"/>
</dbReference>
<sequence>MVQRIAALLIVVFVFSLPASAQDTSARAAADEYLTVVGTETVFPRLKSEILDRMLQLEPFQRPEARDTLERIAETSFDPEIIRSKILDRVEADLTAEEIQPAIDDNKTEFGQKMVAMEKAASTVETRRYLTQHWKQILEKYDTDPEKTDAVLEIMDVTETLERTTKTAKTAALTVIGVRMKSVPAEQRPPMDVVASKIDEAIAKEQPNLLKLLLADYLFTYRSASTEDLQRYLDILKGNRMVSDVFYNALDEVANVQLEEFLTEVYAQTDLDPETSYKTSK</sequence>
<evidence type="ECO:0000313" key="3">
    <source>
        <dbReference type="Proteomes" id="UP001196509"/>
    </source>
</evidence>
<keyword evidence="1" id="KW-0732">Signal</keyword>
<keyword evidence="3" id="KW-1185">Reference proteome</keyword>
<gene>
    <name evidence="2" type="ORF">K1W69_20340</name>
</gene>
<comment type="caution">
    <text evidence="2">The sequence shown here is derived from an EMBL/GenBank/DDBJ whole genome shotgun (WGS) entry which is preliminary data.</text>
</comment>